<evidence type="ECO:0000313" key="2">
    <source>
        <dbReference type="Proteomes" id="UP001060085"/>
    </source>
</evidence>
<sequence>MASISASREARIQSMRMRGFVKVLVSAGDFDNAAGIHILVITSQKEVGRFLGFPVFKRRYKPADGRKSKPLWNQLTSCQLADPINSHLDFQFPVTFTAESFAPKVKNKSLLGLQEFQNTNFPEKVLNIDLSKIQLVFSLWFLPFNSMVFPSFTGGHLMIDLLVFWELLQILKSSFLIDESLLNHSSMTGDLKESLLNHSSSQLRCRALF</sequence>
<proteinExistence type="predicted"/>
<evidence type="ECO:0000313" key="1">
    <source>
        <dbReference type="EMBL" id="KAI5672798.1"/>
    </source>
</evidence>
<protein>
    <submittedName>
        <fullName evidence="1">Uncharacterized protein</fullName>
    </submittedName>
</protein>
<comment type="caution">
    <text evidence="1">The sequence shown here is derived from an EMBL/GenBank/DDBJ whole genome shotgun (WGS) entry which is preliminary data.</text>
</comment>
<name>A0ACC0BJJ4_CATRO</name>
<accession>A0ACC0BJJ4</accession>
<dbReference type="Proteomes" id="UP001060085">
    <property type="component" value="Linkage Group LG03"/>
</dbReference>
<keyword evidence="2" id="KW-1185">Reference proteome</keyword>
<gene>
    <name evidence="1" type="ORF">M9H77_13162</name>
</gene>
<reference evidence="2" key="1">
    <citation type="journal article" date="2023" name="Nat. Plants">
        <title>Single-cell RNA sequencing provides a high-resolution roadmap for understanding the multicellular compartmentation of specialized metabolism.</title>
        <authorList>
            <person name="Sun S."/>
            <person name="Shen X."/>
            <person name="Li Y."/>
            <person name="Li Y."/>
            <person name="Wang S."/>
            <person name="Li R."/>
            <person name="Zhang H."/>
            <person name="Shen G."/>
            <person name="Guo B."/>
            <person name="Wei J."/>
            <person name="Xu J."/>
            <person name="St-Pierre B."/>
            <person name="Chen S."/>
            <person name="Sun C."/>
        </authorList>
    </citation>
    <scope>NUCLEOTIDE SEQUENCE [LARGE SCALE GENOMIC DNA]</scope>
</reference>
<organism evidence="1 2">
    <name type="scientific">Catharanthus roseus</name>
    <name type="common">Madagascar periwinkle</name>
    <name type="synonym">Vinca rosea</name>
    <dbReference type="NCBI Taxonomy" id="4058"/>
    <lineage>
        <taxon>Eukaryota</taxon>
        <taxon>Viridiplantae</taxon>
        <taxon>Streptophyta</taxon>
        <taxon>Embryophyta</taxon>
        <taxon>Tracheophyta</taxon>
        <taxon>Spermatophyta</taxon>
        <taxon>Magnoliopsida</taxon>
        <taxon>eudicotyledons</taxon>
        <taxon>Gunneridae</taxon>
        <taxon>Pentapetalae</taxon>
        <taxon>asterids</taxon>
        <taxon>lamiids</taxon>
        <taxon>Gentianales</taxon>
        <taxon>Apocynaceae</taxon>
        <taxon>Rauvolfioideae</taxon>
        <taxon>Vinceae</taxon>
        <taxon>Catharanthinae</taxon>
        <taxon>Catharanthus</taxon>
    </lineage>
</organism>
<dbReference type="EMBL" id="CM044703">
    <property type="protein sequence ID" value="KAI5672798.1"/>
    <property type="molecule type" value="Genomic_DNA"/>
</dbReference>